<dbReference type="AlphaFoldDB" id="A0A9X3YFR0"/>
<dbReference type="Proteomes" id="UP001139971">
    <property type="component" value="Unassembled WGS sequence"/>
</dbReference>
<dbReference type="PROSITE" id="PS51186">
    <property type="entry name" value="GNAT"/>
    <property type="match status" value="1"/>
</dbReference>
<gene>
    <name evidence="4" type="ORF">OD750_001195</name>
</gene>
<keyword evidence="5" id="KW-1185">Reference proteome</keyword>
<accession>A0A9X3YFR0</accession>
<evidence type="ECO:0000256" key="2">
    <source>
        <dbReference type="ARBA" id="ARBA00023315"/>
    </source>
</evidence>
<dbReference type="PANTHER" id="PTHR43877:SF5">
    <property type="entry name" value="BLL8307 PROTEIN"/>
    <property type="match status" value="1"/>
</dbReference>
<name>A0A9X3YFR0_9GAMM</name>
<reference evidence="4" key="1">
    <citation type="submission" date="2023-02" db="EMBL/GenBank/DDBJ databases">
        <title>Tahibacter soli sp. nov. isolated from soil.</title>
        <authorList>
            <person name="Baek J.H."/>
            <person name="Lee J.K."/>
            <person name="Choi D.G."/>
            <person name="Jeon C.O."/>
        </authorList>
    </citation>
    <scope>NUCLEOTIDE SEQUENCE</scope>
    <source>
        <strain evidence="4">BL</strain>
    </source>
</reference>
<dbReference type="PANTHER" id="PTHR43877">
    <property type="entry name" value="AMINOALKYLPHOSPHONATE N-ACETYLTRANSFERASE-RELATED-RELATED"/>
    <property type="match status" value="1"/>
</dbReference>
<dbReference type="InterPro" id="IPR016181">
    <property type="entry name" value="Acyl_CoA_acyltransferase"/>
</dbReference>
<dbReference type="Pfam" id="PF00583">
    <property type="entry name" value="Acetyltransf_1"/>
    <property type="match status" value="1"/>
</dbReference>
<feature type="domain" description="N-acetyltransferase" evidence="3">
    <location>
        <begin position="10"/>
        <end position="161"/>
    </location>
</feature>
<dbReference type="GO" id="GO:0016747">
    <property type="term" value="F:acyltransferase activity, transferring groups other than amino-acyl groups"/>
    <property type="evidence" value="ECO:0007669"/>
    <property type="project" value="InterPro"/>
</dbReference>
<keyword evidence="1" id="KW-0808">Transferase</keyword>
<dbReference type="SUPFAM" id="SSF55729">
    <property type="entry name" value="Acyl-CoA N-acyltransferases (Nat)"/>
    <property type="match status" value="1"/>
</dbReference>
<evidence type="ECO:0000313" key="4">
    <source>
        <dbReference type="EMBL" id="MDC8011154.1"/>
    </source>
</evidence>
<dbReference type="EMBL" id="JAOVZO020000001">
    <property type="protein sequence ID" value="MDC8011154.1"/>
    <property type="molecule type" value="Genomic_DNA"/>
</dbReference>
<comment type="caution">
    <text evidence="4">The sequence shown here is derived from an EMBL/GenBank/DDBJ whole genome shotgun (WGS) entry which is preliminary data.</text>
</comment>
<dbReference type="RefSeq" id="WP_263544569.1">
    <property type="nucleotide sequence ID" value="NZ_JAOVZO020000001.1"/>
</dbReference>
<evidence type="ECO:0000256" key="1">
    <source>
        <dbReference type="ARBA" id="ARBA00022679"/>
    </source>
</evidence>
<dbReference type="Gene3D" id="3.40.630.30">
    <property type="match status" value="1"/>
</dbReference>
<sequence length="169" mass="18116">MNEPSTQTSLRIEPADLGDARVVALLETHAATARAATAPGSAHALDLSGFLAADIRLWAAWSGEELLGLGALKTLSPEHGEIKSMHVSRQARGRGVGGSMLRHLLDEARSRGMRRVSLETGSWDYFEPARALYRRHGFVETGPFAGYVDDPNSTFMTRTLDAGPSDAAG</sequence>
<dbReference type="InterPro" id="IPR000182">
    <property type="entry name" value="GNAT_dom"/>
</dbReference>
<protein>
    <submittedName>
        <fullName evidence="4">GNAT family N-acetyltransferase</fullName>
    </submittedName>
</protein>
<dbReference type="InterPro" id="IPR050832">
    <property type="entry name" value="Bact_Acetyltransf"/>
</dbReference>
<organism evidence="4 5">
    <name type="scientific">Tahibacter soli</name>
    <dbReference type="NCBI Taxonomy" id="2983605"/>
    <lineage>
        <taxon>Bacteria</taxon>
        <taxon>Pseudomonadati</taxon>
        <taxon>Pseudomonadota</taxon>
        <taxon>Gammaproteobacteria</taxon>
        <taxon>Lysobacterales</taxon>
        <taxon>Rhodanobacteraceae</taxon>
        <taxon>Tahibacter</taxon>
    </lineage>
</organism>
<evidence type="ECO:0000259" key="3">
    <source>
        <dbReference type="PROSITE" id="PS51186"/>
    </source>
</evidence>
<proteinExistence type="predicted"/>
<dbReference type="CDD" id="cd04301">
    <property type="entry name" value="NAT_SF"/>
    <property type="match status" value="1"/>
</dbReference>
<evidence type="ECO:0000313" key="5">
    <source>
        <dbReference type="Proteomes" id="UP001139971"/>
    </source>
</evidence>
<keyword evidence="2" id="KW-0012">Acyltransferase</keyword>